<dbReference type="InterPro" id="IPR014284">
    <property type="entry name" value="RNA_pol_sigma-70_dom"/>
</dbReference>
<evidence type="ECO:0000256" key="2">
    <source>
        <dbReference type="ARBA" id="ARBA00011344"/>
    </source>
</evidence>
<feature type="domain" description="RNA polymerase sigma factor 70 region 4 type 2" evidence="7">
    <location>
        <begin position="114"/>
        <end position="165"/>
    </location>
</feature>
<sequence length="299" mass="33260">MHTNYRADALDQAASDFLELRPRLFGIAYRMLGSVAEAEDVLQEVWVRWQNTDRAGVEHPQAFLSLVTTRLSINVAQSARARRESYVGPWLPEPVDTGNDPALGAERGEALELAFLLLLERLSPTERAAYVLREAFVYPYPDIAEILGVSAVNARQLVSRARRRLTAERREPVDRSEHRRLLRVFLDAAQTGNVAALEELFAADVVSSSDGGGVRRAARVPLVGPLRVARFYAALVPRNWSEADLSWVEANSRPGVLIRHSRTKVALLTIDASPQGIHRVMWIGNPHKLGAYEPSLRSA</sequence>
<dbReference type="NCBIfam" id="NF007214">
    <property type="entry name" value="PRK09636.1"/>
    <property type="match status" value="1"/>
</dbReference>
<evidence type="ECO:0000259" key="7">
    <source>
        <dbReference type="Pfam" id="PF08281"/>
    </source>
</evidence>
<dbReference type="SUPFAM" id="SSF54427">
    <property type="entry name" value="NTF2-like"/>
    <property type="match status" value="1"/>
</dbReference>
<dbReference type="Pfam" id="PF04542">
    <property type="entry name" value="Sigma70_r2"/>
    <property type="match status" value="1"/>
</dbReference>
<keyword evidence="5" id="KW-0804">Transcription</keyword>
<dbReference type="Gene3D" id="1.10.10.10">
    <property type="entry name" value="Winged helix-like DNA-binding domain superfamily/Winged helix DNA-binding domain"/>
    <property type="match status" value="1"/>
</dbReference>
<dbReference type="SUPFAM" id="SSF88659">
    <property type="entry name" value="Sigma3 and sigma4 domains of RNA polymerase sigma factors"/>
    <property type="match status" value="1"/>
</dbReference>
<evidence type="ECO:0000313" key="8">
    <source>
        <dbReference type="EMBL" id="SDL38291.1"/>
    </source>
</evidence>
<reference evidence="8 9" key="1">
    <citation type="submission" date="2016-10" db="EMBL/GenBank/DDBJ databases">
        <authorList>
            <person name="de Groot N.N."/>
        </authorList>
    </citation>
    <scope>NUCLEOTIDE SEQUENCE [LARGE SCALE GENOMIC DNA]</scope>
    <source>
        <strain evidence="8 9">CGMCC 4.5681</strain>
    </source>
</reference>
<evidence type="ECO:0000259" key="6">
    <source>
        <dbReference type="Pfam" id="PF04542"/>
    </source>
</evidence>
<protein>
    <submittedName>
        <fullName evidence="8">RNA polymerase sigma-70 factor, ECF subfamily</fullName>
    </submittedName>
</protein>
<dbReference type="InterPro" id="IPR052704">
    <property type="entry name" value="ECF_Sigma-70_Domain"/>
</dbReference>
<organism evidence="8 9">
    <name type="scientific">Nonomuraea maritima</name>
    <dbReference type="NCBI Taxonomy" id="683260"/>
    <lineage>
        <taxon>Bacteria</taxon>
        <taxon>Bacillati</taxon>
        <taxon>Actinomycetota</taxon>
        <taxon>Actinomycetes</taxon>
        <taxon>Streptosporangiales</taxon>
        <taxon>Streptosporangiaceae</taxon>
        <taxon>Nonomuraea</taxon>
    </lineage>
</organism>
<dbReference type="InterPro" id="IPR007627">
    <property type="entry name" value="RNA_pol_sigma70_r2"/>
</dbReference>
<comment type="similarity">
    <text evidence="1">Belongs to the sigma-70 factor family. ECF subfamily.</text>
</comment>
<dbReference type="InterPro" id="IPR013249">
    <property type="entry name" value="RNA_pol_sigma70_r4_t2"/>
</dbReference>
<dbReference type="SUPFAM" id="SSF88946">
    <property type="entry name" value="Sigma2 domain of RNA polymerase sigma factors"/>
    <property type="match status" value="1"/>
</dbReference>
<dbReference type="Gene3D" id="1.10.1740.10">
    <property type="match status" value="1"/>
</dbReference>
<dbReference type="AlphaFoldDB" id="A0A1G9JLH6"/>
<dbReference type="EMBL" id="FNFB01000020">
    <property type="protein sequence ID" value="SDL38291.1"/>
    <property type="molecule type" value="Genomic_DNA"/>
</dbReference>
<evidence type="ECO:0000256" key="3">
    <source>
        <dbReference type="ARBA" id="ARBA00023015"/>
    </source>
</evidence>
<proteinExistence type="inferred from homology"/>
<dbReference type="PANTHER" id="PTHR30173:SF36">
    <property type="entry name" value="ECF RNA POLYMERASE SIGMA FACTOR SIGJ"/>
    <property type="match status" value="1"/>
</dbReference>
<dbReference type="GO" id="GO:0003677">
    <property type="term" value="F:DNA binding"/>
    <property type="evidence" value="ECO:0007669"/>
    <property type="project" value="InterPro"/>
</dbReference>
<dbReference type="PANTHER" id="PTHR30173">
    <property type="entry name" value="SIGMA 19 FACTOR"/>
    <property type="match status" value="1"/>
</dbReference>
<keyword evidence="3" id="KW-0805">Transcription regulation</keyword>
<evidence type="ECO:0000256" key="5">
    <source>
        <dbReference type="ARBA" id="ARBA00023163"/>
    </source>
</evidence>
<dbReference type="STRING" id="683260.SAMN05421874_120117"/>
<keyword evidence="4" id="KW-0731">Sigma factor</keyword>
<gene>
    <name evidence="8" type="ORF">SAMN05421874_120117</name>
</gene>
<evidence type="ECO:0000256" key="4">
    <source>
        <dbReference type="ARBA" id="ARBA00023082"/>
    </source>
</evidence>
<dbReference type="InterPro" id="IPR014303">
    <property type="entry name" value="RNA_pol_sigma-70_ECF"/>
</dbReference>
<keyword evidence="9" id="KW-1185">Reference proteome</keyword>
<name>A0A1G9JLH6_9ACTN</name>
<dbReference type="InterPro" id="IPR013325">
    <property type="entry name" value="RNA_pol_sigma_r2"/>
</dbReference>
<dbReference type="NCBIfam" id="TIGR02957">
    <property type="entry name" value="SigX4"/>
    <property type="match status" value="1"/>
</dbReference>
<dbReference type="Proteomes" id="UP000198683">
    <property type="component" value="Unassembled WGS sequence"/>
</dbReference>
<dbReference type="NCBIfam" id="TIGR02937">
    <property type="entry name" value="sigma70-ECF"/>
    <property type="match status" value="1"/>
</dbReference>
<dbReference type="InterPro" id="IPR032710">
    <property type="entry name" value="NTF2-like_dom_sf"/>
</dbReference>
<dbReference type="InterPro" id="IPR013324">
    <property type="entry name" value="RNA_pol_sigma_r3/r4-like"/>
</dbReference>
<dbReference type="OrthoDB" id="3672769at2"/>
<dbReference type="Pfam" id="PF08281">
    <property type="entry name" value="Sigma70_r4_2"/>
    <property type="match status" value="1"/>
</dbReference>
<evidence type="ECO:0000256" key="1">
    <source>
        <dbReference type="ARBA" id="ARBA00010641"/>
    </source>
</evidence>
<evidence type="ECO:0000313" key="9">
    <source>
        <dbReference type="Proteomes" id="UP000198683"/>
    </source>
</evidence>
<dbReference type="GO" id="GO:0006352">
    <property type="term" value="P:DNA-templated transcription initiation"/>
    <property type="evidence" value="ECO:0007669"/>
    <property type="project" value="InterPro"/>
</dbReference>
<dbReference type="GO" id="GO:0016987">
    <property type="term" value="F:sigma factor activity"/>
    <property type="evidence" value="ECO:0007669"/>
    <property type="project" value="UniProtKB-KW"/>
</dbReference>
<accession>A0A1G9JLH6</accession>
<comment type="subunit">
    <text evidence="2">Interacts transiently with the RNA polymerase catalytic core formed by RpoA, RpoB, RpoC and RpoZ (2 alpha, 1 beta, 1 beta' and 1 omega subunit) to form the RNA polymerase holoenzyme that can initiate transcription.</text>
</comment>
<dbReference type="InterPro" id="IPR036388">
    <property type="entry name" value="WH-like_DNA-bd_sf"/>
</dbReference>
<feature type="domain" description="RNA polymerase sigma-70 region 2" evidence="6">
    <location>
        <begin position="19"/>
        <end position="77"/>
    </location>
</feature>